<dbReference type="STRING" id="754476.Q7A_1886"/>
<protein>
    <submittedName>
        <fullName evidence="1">Uncharacterized protein</fullName>
    </submittedName>
</protein>
<reference evidence="1 2" key="2">
    <citation type="journal article" date="2013" name="Int. J. Syst. Evol. Microbiol.">
        <title>Methylophaga nitratireducenticrescens sp. nov. and Methylophaga frappieri sp. nov., isolated from the biofilm of the methanol-fed denitrification system treating the seawater at the Montreal Biodome.</title>
        <authorList>
            <person name="Villeneuve C."/>
            <person name="Martineau C."/>
            <person name="Mauffrey F."/>
            <person name="Villemur R."/>
        </authorList>
    </citation>
    <scope>NUCLEOTIDE SEQUENCE [LARGE SCALE GENOMIC DNA]</scope>
    <source>
        <strain evidence="1 2">JAM1</strain>
    </source>
</reference>
<dbReference type="Proteomes" id="UP000009144">
    <property type="component" value="Chromosome"/>
</dbReference>
<dbReference type="HOGENOM" id="CLU_3154747_0_0_6"/>
<organism evidence="1 2">
    <name type="scientific">Methylophaga nitratireducenticrescens</name>
    <dbReference type="NCBI Taxonomy" id="754476"/>
    <lineage>
        <taxon>Bacteria</taxon>
        <taxon>Pseudomonadati</taxon>
        <taxon>Pseudomonadota</taxon>
        <taxon>Gammaproteobacteria</taxon>
        <taxon>Thiotrichales</taxon>
        <taxon>Piscirickettsiaceae</taxon>
        <taxon>Methylophaga</taxon>
    </lineage>
</organism>
<reference evidence="1 2" key="1">
    <citation type="journal article" date="2012" name="J. Bacteriol.">
        <title>Complete genome sequences of Methylophaga sp. strain JAM1 and Methylophaga sp. strain JAM7.</title>
        <authorList>
            <person name="Villeneuve C."/>
            <person name="Martineau C."/>
            <person name="Mauffrey F."/>
            <person name="Villemur R."/>
        </authorList>
    </citation>
    <scope>NUCLEOTIDE SEQUENCE [LARGE SCALE GENOMIC DNA]</scope>
    <source>
        <strain evidence="1 2">JAM1</strain>
    </source>
</reference>
<evidence type="ECO:0000313" key="1">
    <source>
        <dbReference type="EMBL" id="AFI84703.1"/>
    </source>
</evidence>
<dbReference type="PATRIC" id="fig|754476.3.peg.1864"/>
<keyword evidence="2" id="KW-1185">Reference proteome</keyword>
<dbReference type="EMBL" id="CP003390">
    <property type="protein sequence ID" value="AFI84703.1"/>
    <property type="molecule type" value="Genomic_DNA"/>
</dbReference>
<dbReference type="AlphaFoldDB" id="I1XJY4"/>
<sequence>MFWLHTADFLFDYSRYKQAPLQGLAWVKLTEGQINRHLRMHQLNAEGW</sequence>
<name>I1XJY4_METNJ</name>
<evidence type="ECO:0000313" key="2">
    <source>
        <dbReference type="Proteomes" id="UP000009144"/>
    </source>
</evidence>
<gene>
    <name evidence="1" type="ordered locus">Q7A_1886</name>
</gene>
<accession>I1XJY4</accession>
<proteinExistence type="predicted"/>